<evidence type="ECO:0000256" key="2">
    <source>
        <dbReference type="ARBA" id="ARBA00023125"/>
    </source>
</evidence>
<evidence type="ECO:0000256" key="1">
    <source>
        <dbReference type="ARBA" id="ARBA00023015"/>
    </source>
</evidence>
<proteinExistence type="predicted"/>
<evidence type="ECO:0000256" key="3">
    <source>
        <dbReference type="ARBA" id="ARBA00023163"/>
    </source>
</evidence>
<keyword evidence="1" id="KW-0805">Transcription regulation</keyword>
<name>A0A0X3UU19_9ACTN</name>
<feature type="domain" description="HTH arsR-type" evidence="4">
    <location>
        <begin position="21"/>
        <end position="100"/>
    </location>
</feature>
<sequence length="192" mass="20841">MPNNTLPDYDLADVTDVSDPAQLHALASPVRNAILELLLERAATVSELAGALDRPKSTVAHHVSVLVDAQLLKVVRTRRVRAIDERFYGRTARIFRVGTVSPTDGGVTPYCNNDLATAAAESVPAHQADQLSSIVRHVRIPQEQAREFWARVLELANDYAQLPRGGDVVYGFAAGLYPTDYPALPEAESAAD</sequence>
<gene>
    <name evidence="5" type="ORF">ADL12_19605</name>
</gene>
<dbReference type="PANTHER" id="PTHR43132">
    <property type="entry name" value="ARSENICAL RESISTANCE OPERON REPRESSOR ARSR-RELATED"/>
    <property type="match status" value="1"/>
</dbReference>
<keyword evidence="3" id="KW-0804">Transcription</keyword>
<dbReference type="SMART" id="SM00418">
    <property type="entry name" value="HTH_ARSR"/>
    <property type="match status" value="1"/>
</dbReference>
<dbReference type="AlphaFoldDB" id="A0A0X3UU19"/>
<dbReference type="CDD" id="cd00090">
    <property type="entry name" value="HTH_ARSR"/>
    <property type="match status" value="1"/>
</dbReference>
<dbReference type="Proteomes" id="UP000053923">
    <property type="component" value="Unassembled WGS sequence"/>
</dbReference>
<evidence type="ECO:0000313" key="6">
    <source>
        <dbReference type="Proteomes" id="UP000053923"/>
    </source>
</evidence>
<organism evidence="5 6">
    <name type="scientific">Streptomyces regalis</name>
    <dbReference type="NCBI Taxonomy" id="68262"/>
    <lineage>
        <taxon>Bacteria</taxon>
        <taxon>Bacillati</taxon>
        <taxon>Actinomycetota</taxon>
        <taxon>Actinomycetes</taxon>
        <taxon>Kitasatosporales</taxon>
        <taxon>Streptomycetaceae</taxon>
        <taxon>Streptomyces</taxon>
    </lineage>
</organism>
<keyword evidence="2" id="KW-0238">DNA-binding</keyword>
<dbReference type="InterPro" id="IPR036388">
    <property type="entry name" value="WH-like_DNA-bd_sf"/>
</dbReference>
<evidence type="ECO:0000313" key="5">
    <source>
        <dbReference type="EMBL" id="KUL36101.1"/>
    </source>
</evidence>
<dbReference type="GO" id="GO:0003677">
    <property type="term" value="F:DNA binding"/>
    <property type="evidence" value="ECO:0007669"/>
    <property type="project" value="UniProtKB-KW"/>
</dbReference>
<reference evidence="6" key="1">
    <citation type="submission" date="2015-10" db="EMBL/GenBank/DDBJ databases">
        <authorList>
            <person name="Ju K.-S."/>
            <person name="Doroghazi J.R."/>
            <person name="Metcalf W.W."/>
        </authorList>
    </citation>
    <scope>NUCLEOTIDE SEQUENCE [LARGE SCALE GENOMIC DNA]</scope>
    <source>
        <strain evidence="6">NRRL 3151</strain>
    </source>
</reference>
<protein>
    <submittedName>
        <fullName evidence="5">ArsR family transcriptional regulator</fullName>
    </submittedName>
</protein>
<dbReference type="Gene3D" id="1.10.10.10">
    <property type="entry name" value="Winged helix-like DNA-binding domain superfamily/Winged helix DNA-binding domain"/>
    <property type="match status" value="1"/>
</dbReference>
<comment type="caution">
    <text evidence="5">The sequence shown here is derived from an EMBL/GenBank/DDBJ whole genome shotgun (WGS) entry which is preliminary data.</text>
</comment>
<dbReference type="OrthoDB" id="7945987at2"/>
<keyword evidence="6" id="KW-1185">Reference proteome</keyword>
<dbReference type="GO" id="GO:0003700">
    <property type="term" value="F:DNA-binding transcription factor activity"/>
    <property type="evidence" value="ECO:0007669"/>
    <property type="project" value="InterPro"/>
</dbReference>
<dbReference type="PANTHER" id="PTHR43132:SF2">
    <property type="entry name" value="ARSENICAL RESISTANCE OPERON REPRESSOR ARSR-RELATED"/>
    <property type="match status" value="1"/>
</dbReference>
<dbReference type="Pfam" id="PF12840">
    <property type="entry name" value="HTH_20"/>
    <property type="match status" value="1"/>
</dbReference>
<dbReference type="InterPro" id="IPR051011">
    <property type="entry name" value="Metal_resp_trans_reg"/>
</dbReference>
<dbReference type="EMBL" id="LLZG01000143">
    <property type="protein sequence ID" value="KUL36101.1"/>
    <property type="molecule type" value="Genomic_DNA"/>
</dbReference>
<dbReference type="InterPro" id="IPR036390">
    <property type="entry name" value="WH_DNA-bd_sf"/>
</dbReference>
<dbReference type="RefSeq" id="WP_062703975.1">
    <property type="nucleotide sequence ID" value="NZ_LLZG01000143.1"/>
</dbReference>
<evidence type="ECO:0000259" key="4">
    <source>
        <dbReference type="SMART" id="SM00418"/>
    </source>
</evidence>
<dbReference type="SUPFAM" id="SSF46785">
    <property type="entry name" value="Winged helix' DNA-binding domain"/>
    <property type="match status" value="1"/>
</dbReference>
<dbReference type="InterPro" id="IPR011991">
    <property type="entry name" value="ArsR-like_HTH"/>
</dbReference>
<accession>A0A0X3UU19</accession>
<dbReference type="InterPro" id="IPR001845">
    <property type="entry name" value="HTH_ArsR_DNA-bd_dom"/>
</dbReference>